<dbReference type="InterPro" id="IPR050571">
    <property type="entry name" value="Class-IV_PLP-Dep_Aminotrnsfr"/>
</dbReference>
<dbReference type="InterPro" id="IPR001544">
    <property type="entry name" value="Aminotrans_IV"/>
</dbReference>
<comment type="catalytic activity">
    <reaction evidence="8">
        <text>L-leucine + 2-oxoglutarate = 4-methyl-2-oxopentanoate + L-glutamate</text>
        <dbReference type="Rhea" id="RHEA:18321"/>
        <dbReference type="ChEBI" id="CHEBI:16810"/>
        <dbReference type="ChEBI" id="CHEBI:17865"/>
        <dbReference type="ChEBI" id="CHEBI:29985"/>
        <dbReference type="ChEBI" id="CHEBI:57427"/>
        <dbReference type="EC" id="2.6.1.42"/>
    </reaction>
</comment>
<comment type="pathway">
    <text evidence="2">Amino-acid biosynthesis; L-valine biosynthesis; L-valine from pyruvate: step 4/4.</text>
</comment>
<comment type="caution">
    <text evidence="9">The sequence shown here is derived from an EMBL/GenBank/DDBJ whole genome shotgun (WGS) entry which is preliminary data.</text>
</comment>
<evidence type="ECO:0000256" key="4">
    <source>
        <dbReference type="ARBA" id="ARBA00009320"/>
    </source>
</evidence>
<dbReference type="Proteomes" id="UP001236663">
    <property type="component" value="Unassembled WGS sequence"/>
</dbReference>
<dbReference type="InterPro" id="IPR043131">
    <property type="entry name" value="BCAT-like_N"/>
</dbReference>
<evidence type="ECO:0000313" key="9">
    <source>
        <dbReference type="EMBL" id="MDN3689423.1"/>
    </source>
</evidence>
<evidence type="ECO:0000256" key="1">
    <source>
        <dbReference type="ARBA" id="ARBA00004824"/>
    </source>
</evidence>
<dbReference type="EMBL" id="JAUFQS010000026">
    <property type="protein sequence ID" value="MDN3689423.1"/>
    <property type="molecule type" value="Genomic_DNA"/>
</dbReference>
<comment type="catalytic activity">
    <reaction evidence="6">
        <text>L-valine + 2-oxoglutarate = 3-methyl-2-oxobutanoate + L-glutamate</text>
        <dbReference type="Rhea" id="RHEA:24813"/>
        <dbReference type="ChEBI" id="CHEBI:11851"/>
        <dbReference type="ChEBI" id="CHEBI:16810"/>
        <dbReference type="ChEBI" id="CHEBI:29985"/>
        <dbReference type="ChEBI" id="CHEBI:57762"/>
        <dbReference type="EC" id="2.6.1.42"/>
    </reaction>
</comment>
<protein>
    <recommendedName>
        <fullName evidence="5">branched-chain-amino-acid transaminase</fullName>
        <ecNumber evidence="5">2.6.1.42</ecNumber>
    </recommendedName>
</protein>
<evidence type="ECO:0000256" key="8">
    <source>
        <dbReference type="ARBA" id="ARBA00049229"/>
    </source>
</evidence>
<gene>
    <name evidence="9" type="ORF">QWZ15_16435</name>
</gene>
<reference evidence="10" key="1">
    <citation type="journal article" date="2019" name="Int. J. Syst. Evol. Microbiol.">
        <title>The Global Catalogue of Microorganisms (GCM) 10K type strain sequencing project: providing services to taxonomists for standard genome sequencing and annotation.</title>
        <authorList>
            <consortium name="The Broad Institute Genomics Platform"/>
            <consortium name="The Broad Institute Genome Sequencing Center for Infectious Disease"/>
            <person name="Wu L."/>
            <person name="Ma J."/>
        </authorList>
    </citation>
    <scope>NUCLEOTIDE SEQUENCE [LARGE SCALE GENOMIC DNA]</scope>
    <source>
        <strain evidence="10">CECT 7706</strain>
    </source>
</reference>
<comment type="catalytic activity">
    <reaction evidence="7">
        <text>L-isoleucine + 2-oxoglutarate = (S)-3-methyl-2-oxopentanoate + L-glutamate</text>
        <dbReference type="Rhea" id="RHEA:24801"/>
        <dbReference type="ChEBI" id="CHEBI:16810"/>
        <dbReference type="ChEBI" id="CHEBI:29985"/>
        <dbReference type="ChEBI" id="CHEBI:35146"/>
        <dbReference type="ChEBI" id="CHEBI:58045"/>
        <dbReference type="EC" id="2.6.1.42"/>
    </reaction>
</comment>
<sequence>MKPFCFAKDKIIESNQASLHPLDIGLIRGYAIFDFFRTVGRHPLFLDEYLKRFTSSAAKAGLPLDFSMQELKEIIYALIEKNEHEDAGVRMILTGGLSNNHFLPARGQVFIFCEALQLPGDEKYQNGIKLLSANYVRPLATIKTTNYTLPCYLSLDWKAQGAEDVVYHHEGRVSESSRSNIFMVKHGLLYTPQRDILWGITRDKVIRLAKDVSFTDFSLEDLMEADEVFISSTTKRILPVTQIDQVQIGDGMPGPLTKNLMHSFLALETETAISASSD</sequence>
<dbReference type="PANTHER" id="PTHR42743">
    <property type="entry name" value="AMINO-ACID AMINOTRANSFERASE"/>
    <property type="match status" value="1"/>
</dbReference>
<organism evidence="9 10">
    <name type="scientific">Cyclobacterium jeungdonense</name>
    <dbReference type="NCBI Taxonomy" id="708087"/>
    <lineage>
        <taxon>Bacteria</taxon>
        <taxon>Pseudomonadati</taxon>
        <taxon>Bacteroidota</taxon>
        <taxon>Cytophagia</taxon>
        <taxon>Cytophagales</taxon>
        <taxon>Cyclobacteriaceae</taxon>
        <taxon>Cyclobacterium</taxon>
    </lineage>
</organism>
<keyword evidence="9" id="KW-0032">Aminotransferase</keyword>
<comment type="similarity">
    <text evidence="4">Belongs to the class-IV pyridoxal-phosphate-dependent aminotransferase family.</text>
</comment>
<name>A0ABT8C9F3_9BACT</name>
<evidence type="ECO:0000256" key="6">
    <source>
        <dbReference type="ARBA" id="ARBA00048212"/>
    </source>
</evidence>
<evidence type="ECO:0000256" key="3">
    <source>
        <dbReference type="ARBA" id="ARBA00005072"/>
    </source>
</evidence>
<dbReference type="InterPro" id="IPR036038">
    <property type="entry name" value="Aminotransferase-like"/>
</dbReference>
<accession>A0ABT8C9F3</accession>
<evidence type="ECO:0000313" key="10">
    <source>
        <dbReference type="Proteomes" id="UP001236663"/>
    </source>
</evidence>
<evidence type="ECO:0000256" key="5">
    <source>
        <dbReference type="ARBA" id="ARBA00013053"/>
    </source>
</evidence>
<keyword evidence="10" id="KW-1185">Reference proteome</keyword>
<dbReference type="EC" id="2.6.1.42" evidence="5"/>
<dbReference type="RefSeq" id="WP_163386311.1">
    <property type="nucleotide sequence ID" value="NZ_JAUFQS010000026.1"/>
</dbReference>
<dbReference type="SUPFAM" id="SSF56752">
    <property type="entry name" value="D-aminoacid aminotransferase-like PLP-dependent enzymes"/>
    <property type="match status" value="1"/>
</dbReference>
<comment type="pathway">
    <text evidence="1">Amino-acid biosynthesis; L-isoleucine biosynthesis; L-isoleucine from 2-oxobutanoate: step 4/4.</text>
</comment>
<dbReference type="InterPro" id="IPR043132">
    <property type="entry name" value="BCAT-like_C"/>
</dbReference>
<proteinExistence type="inferred from homology"/>
<dbReference type="PANTHER" id="PTHR42743:SF11">
    <property type="entry name" value="AMINODEOXYCHORISMATE LYASE"/>
    <property type="match status" value="1"/>
</dbReference>
<dbReference type="GO" id="GO:0008483">
    <property type="term" value="F:transaminase activity"/>
    <property type="evidence" value="ECO:0007669"/>
    <property type="project" value="UniProtKB-KW"/>
</dbReference>
<evidence type="ECO:0000256" key="7">
    <source>
        <dbReference type="ARBA" id="ARBA00048798"/>
    </source>
</evidence>
<comment type="pathway">
    <text evidence="3">Amino-acid biosynthesis; L-leucine biosynthesis; L-leucine from 3-methyl-2-oxobutanoate: step 4/4.</text>
</comment>
<dbReference type="Gene3D" id="3.30.470.10">
    <property type="match status" value="1"/>
</dbReference>
<dbReference type="Gene3D" id="3.20.10.10">
    <property type="entry name" value="D-amino Acid Aminotransferase, subunit A, domain 2"/>
    <property type="match status" value="1"/>
</dbReference>
<keyword evidence="9" id="KW-0808">Transferase</keyword>
<evidence type="ECO:0000256" key="2">
    <source>
        <dbReference type="ARBA" id="ARBA00004931"/>
    </source>
</evidence>
<dbReference type="Pfam" id="PF01063">
    <property type="entry name" value="Aminotran_4"/>
    <property type="match status" value="1"/>
</dbReference>